<dbReference type="InterPro" id="IPR037914">
    <property type="entry name" value="SpoVT-AbrB_sf"/>
</dbReference>
<dbReference type="InterPro" id="IPR007159">
    <property type="entry name" value="SpoVT-AbrB_dom"/>
</dbReference>
<keyword evidence="4 7" id="KW-0805">Transcription regulation</keyword>
<dbReference type="GO" id="GO:0000976">
    <property type="term" value="F:transcription cis-regulatory region binding"/>
    <property type="evidence" value="ECO:0007669"/>
    <property type="project" value="TreeGrafter"/>
</dbReference>
<dbReference type="Gene3D" id="3.40.1550.20">
    <property type="entry name" value="Transcriptional regulator MraZ domain"/>
    <property type="match status" value="1"/>
</dbReference>
<dbReference type="InterPro" id="IPR003444">
    <property type="entry name" value="MraZ"/>
</dbReference>
<reference evidence="9 10" key="1">
    <citation type="submission" date="2020-07" db="EMBL/GenBank/DDBJ databases">
        <authorList>
            <person name="Sun Q."/>
        </authorList>
    </citation>
    <scope>NUCLEOTIDE SEQUENCE [LARGE SCALE GENOMIC DNA]</scope>
    <source>
        <strain evidence="9 10">CGMCC 1.13654</strain>
    </source>
</reference>
<dbReference type="SUPFAM" id="SSF89447">
    <property type="entry name" value="AbrB/MazE/MraZ-like"/>
    <property type="match status" value="1"/>
</dbReference>
<protein>
    <recommendedName>
        <fullName evidence="1 7">Transcriptional regulator MraZ</fullName>
    </recommendedName>
</protein>
<keyword evidence="3" id="KW-0677">Repeat</keyword>
<dbReference type="HAMAP" id="MF_01008">
    <property type="entry name" value="MraZ"/>
    <property type="match status" value="1"/>
</dbReference>
<keyword evidence="10" id="KW-1185">Reference proteome</keyword>
<evidence type="ECO:0000256" key="2">
    <source>
        <dbReference type="ARBA" id="ARBA00022490"/>
    </source>
</evidence>
<dbReference type="GO" id="GO:2000143">
    <property type="term" value="P:negative regulation of DNA-templated transcription initiation"/>
    <property type="evidence" value="ECO:0007669"/>
    <property type="project" value="TreeGrafter"/>
</dbReference>
<dbReference type="GO" id="GO:0003700">
    <property type="term" value="F:DNA-binding transcription factor activity"/>
    <property type="evidence" value="ECO:0007669"/>
    <property type="project" value="UniProtKB-UniRule"/>
</dbReference>
<dbReference type="CDD" id="cd16321">
    <property type="entry name" value="MraZ_C"/>
    <property type="match status" value="1"/>
</dbReference>
<dbReference type="GO" id="GO:0005737">
    <property type="term" value="C:cytoplasm"/>
    <property type="evidence" value="ECO:0007669"/>
    <property type="project" value="UniProtKB-UniRule"/>
</dbReference>
<comment type="similarity">
    <text evidence="7">Belongs to the MraZ family.</text>
</comment>
<dbReference type="InterPro" id="IPR035642">
    <property type="entry name" value="MraZ_N"/>
</dbReference>
<gene>
    <name evidence="7" type="primary">mraZ</name>
    <name evidence="9" type="ORF">HZF05_04760</name>
</gene>
<evidence type="ECO:0000313" key="10">
    <source>
        <dbReference type="Proteomes" id="UP000570166"/>
    </source>
</evidence>
<dbReference type="CDD" id="cd16320">
    <property type="entry name" value="MraZ_N"/>
    <property type="match status" value="1"/>
</dbReference>
<accession>A0A838L4B5</accession>
<dbReference type="PANTHER" id="PTHR34701:SF1">
    <property type="entry name" value="TRANSCRIPTIONAL REGULATOR MRAZ"/>
    <property type="match status" value="1"/>
</dbReference>
<feature type="domain" description="SpoVT-AbrB" evidence="8">
    <location>
        <begin position="99"/>
        <end position="142"/>
    </location>
</feature>
<sequence length="168" mass="18321">MAVGHIFQGHALNAVDAKGRVSVPASFRALIEARALEAQRSPDNTLWIGEHEQRRCLAAFDSVASTELNEQLAASVADLPAAEQRLALEEARADAFDSLEAVKFDGAGRMVLSTALRKAAKITDLAFFRGVGSTFQIWSPERALEHLPAGSRIRDRLIEQLEERGVTL</sequence>
<evidence type="ECO:0000313" key="9">
    <source>
        <dbReference type="EMBL" id="MBA2933402.1"/>
    </source>
</evidence>
<dbReference type="EMBL" id="JACEIB010000003">
    <property type="protein sequence ID" value="MBA2933402.1"/>
    <property type="molecule type" value="Genomic_DNA"/>
</dbReference>
<dbReference type="InterPro" id="IPR020603">
    <property type="entry name" value="MraZ_dom"/>
</dbReference>
<dbReference type="PANTHER" id="PTHR34701">
    <property type="entry name" value="TRANSCRIPTIONAL REGULATOR MRAZ"/>
    <property type="match status" value="1"/>
</dbReference>
<feature type="domain" description="SpoVT-AbrB" evidence="8">
    <location>
        <begin position="10"/>
        <end position="53"/>
    </location>
</feature>
<evidence type="ECO:0000256" key="3">
    <source>
        <dbReference type="ARBA" id="ARBA00022737"/>
    </source>
</evidence>
<evidence type="ECO:0000256" key="1">
    <source>
        <dbReference type="ARBA" id="ARBA00013860"/>
    </source>
</evidence>
<dbReference type="AlphaFoldDB" id="A0A838L4B5"/>
<dbReference type="PROSITE" id="PS51740">
    <property type="entry name" value="SPOVT_ABRB"/>
    <property type="match status" value="2"/>
</dbReference>
<keyword evidence="5 7" id="KW-0238">DNA-binding</keyword>
<comment type="subcellular location">
    <subcellularLocation>
        <location evidence="7">Cytoplasm</location>
        <location evidence="7">Nucleoid</location>
    </subcellularLocation>
</comment>
<dbReference type="GO" id="GO:0009295">
    <property type="term" value="C:nucleoid"/>
    <property type="evidence" value="ECO:0007669"/>
    <property type="project" value="UniProtKB-SubCell"/>
</dbReference>
<evidence type="ECO:0000256" key="7">
    <source>
        <dbReference type="HAMAP-Rule" id="MF_01008"/>
    </source>
</evidence>
<evidence type="ECO:0000256" key="5">
    <source>
        <dbReference type="ARBA" id="ARBA00023125"/>
    </source>
</evidence>
<proteinExistence type="inferred from homology"/>
<dbReference type="RefSeq" id="WP_160363242.1">
    <property type="nucleotide sequence ID" value="NZ_JACEIB010000003.1"/>
</dbReference>
<dbReference type="Proteomes" id="UP000570166">
    <property type="component" value="Unassembled WGS sequence"/>
</dbReference>
<keyword evidence="6 7" id="KW-0804">Transcription</keyword>
<evidence type="ECO:0000256" key="6">
    <source>
        <dbReference type="ARBA" id="ARBA00023163"/>
    </source>
</evidence>
<comment type="subunit">
    <text evidence="7">Forms oligomers.</text>
</comment>
<keyword evidence="2 7" id="KW-0963">Cytoplasm</keyword>
<organism evidence="9 10">
    <name type="scientific">Sphingomonas chungangi</name>
    <dbReference type="NCBI Taxonomy" id="2683589"/>
    <lineage>
        <taxon>Bacteria</taxon>
        <taxon>Pseudomonadati</taxon>
        <taxon>Pseudomonadota</taxon>
        <taxon>Alphaproteobacteria</taxon>
        <taxon>Sphingomonadales</taxon>
        <taxon>Sphingomonadaceae</taxon>
        <taxon>Sphingomonas</taxon>
    </lineage>
</organism>
<comment type="caution">
    <text evidence="9">The sequence shown here is derived from an EMBL/GenBank/DDBJ whole genome shotgun (WGS) entry which is preliminary data.</text>
</comment>
<dbReference type="InterPro" id="IPR035644">
    <property type="entry name" value="MraZ_C"/>
</dbReference>
<dbReference type="Pfam" id="PF02381">
    <property type="entry name" value="MraZ"/>
    <property type="match status" value="1"/>
</dbReference>
<evidence type="ECO:0000259" key="8">
    <source>
        <dbReference type="PROSITE" id="PS51740"/>
    </source>
</evidence>
<name>A0A838L4B5_9SPHN</name>
<evidence type="ECO:0000256" key="4">
    <source>
        <dbReference type="ARBA" id="ARBA00023015"/>
    </source>
</evidence>
<dbReference type="InterPro" id="IPR038619">
    <property type="entry name" value="MraZ_sf"/>
</dbReference>